<dbReference type="InterPro" id="IPR036034">
    <property type="entry name" value="PDZ_sf"/>
</dbReference>
<dbReference type="PIRSF" id="PIRSF036421">
    <property type="entry name" value="Tricorn_protease"/>
    <property type="match status" value="1"/>
</dbReference>
<feature type="region of interest" description="Disordered" evidence="8">
    <location>
        <begin position="579"/>
        <end position="599"/>
    </location>
</feature>
<dbReference type="EC" id="3.4.21.-" evidence="7"/>
<keyword evidence="5 7" id="KW-0378">Hydrolase</keyword>
<evidence type="ECO:0000313" key="11">
    <source>
        <dbReference type="EMBL" id="MFC3034734.1"/>
    </source>
</evidence>
<feature type="domain" description="PDZ" evidence="10">
    <location>
        <begin position="794"/>
        <end position="867"/>
    </location>
</feature>
<sequence length="1087" mass="120905">MANLSRTAFAVIMAAGAFGSVALSAAEQIDSNWWRQTALSPDGKTIAFAHQGDIYVVAAKGGKAQPLTTHAAYDGYPVWSADGKQLAFASDRYGNFDIFVVPASGGVAKRLTYHSANDIPSDFTGDGKAVLFTSLRTDDAKSAQFPYGVLSETYQVALSGGTPVQVDTLAMEKARFNRKGDKLLYQDAKGYEDPMRKKHTSSITRDIWLWDAKTKTRQQLTEFNGEDRDPVWSDKDQGFYYLSEQHGTYNVYQYDFDSKKSVQLTSHDTHPVRDLSADKQGNLVYSYHGNVYRLDKGSRKPVLVNIEIAIDSNRNAMERQVKNNGASEFALSPNGKEVAFVVRGDVYVTAIEYGTTVRLTNTPEQERNVSFSPDGRSVLYAGERDNSWNLYTTSLVNESDKYFFAATQFAEQALLADQDETFQPAYSPDGKEVAYLANRAAIKVLNLESGKTRTVLDKKYNYSYADGDQYFAWSPDGKWLATHYLAQQRWMTDVGIVAADGNSEPINISQSGYGDSEPMWAMDGNALLWFSDKYGRRAHGSWGSESNVLATFLNQRSFDKFKLSKEDYALEQELAEADKKAKDDAIKDDESKDSKDAAVDKTSTTAIEIDLRYLQERNVRLTQHSADLSGAYLTKDGRTFYYLAQFEQGFDLWKRDFNEGTTALVAKLGADGASMKVDKDEKFAYVLTGGKLSKVELSSGKPTAINFAAEVIVNEAAEREHLFEHIWRQTKEKFYVKDMHGVDWDVMKAAYQAKLAGIAHPRDFATLLSELLGELNASHTGASYRPTPSGSNTASLGAFFDSSYQGNGLKISEVMAKGPLDKANSKVKAGMVITAIDGVALTPQVNAYALLDHKAGQRLRLSVSDGEKTFDQVIRPITSRDEYHLRYDRWVEQRRALVETLSGGRIGYVHVQAMNTRSFQTVYNDMLGRYADKEAMIVDTRFNGGGWLHEDLNTLLSGKKYFDFVPRGQQLGAEPLGKWYRPSAVIVSEGNYSDAYLFPYSYKQLGLGKLVGMPVAATGTAVWWETQFTGDLVFGIPQVGMRDNDGNLQENRDLIPDVVVNNDPNSLVRGEDKQLAKTVEVLLADLK</sequence>
<gene>
    <name evidence="11" type="ORF">ACFOEE_19700</name>
</gene>
<dbReference type="InterPro" id="IPR005151">
    <property type="entry name" value="Tail-specific_protease"/>
</dbReference>
<dbReference type="InterPro" id="IPR001478">
    <property type="entry name" value="PDZ"/>
</dbReference>
<dbReference type="SUPFAM" id="SSF82171">
    <property type="entry name" value="DPP6 N-terminal domain-like"/>
    <property type="match status" value="1"/>
</dbReference>
<dbReference type="EMBL" id="JBHRSD010000047">
    <property type="protein sequence ID" value="MFC3034734.1"/>
    <property type="molecule type" value="Genomic_DNA"/>
</dbReference>
<keyword evidence="9" id="KW-0732">Signal</keyword>
<evidence type="ECO:0000256" key="8">
    <source>
        <dbReference type="SAM" id="MobiDB-lite"/>
    </source>
</evidence>
<dbReference type="Pfam" id="PF14685">
    <property type="entry name" value="PDZ_Tricorn"/>
    <property type="match status" value="1"/>
</dbReference>
<keyword evidence="3 7" id="KW-0963">Cytoplasm</keyword>
<dbReference type="InterPro" id="IPR012393">
    <property type="entry name" value="Tricorn_protease"/>
</dbReference>
<dbReference type="RefSeq" id="WP_377128589.1">
    <property type="nucleotide sequence ID" value="NZ_JBHRSD010000047.1"/>
</dbReference>
<reference evidence="12" key="1">
    <citation type="journal article" date="2019" name="Int. J. Syst. Evol. Microbiol.">
        <title>The Global Catalogue of Microorganisms (GCM) 10K type strain sequencing project: providing services to taxonomists for standard genome sequencing and annotation.</title>
        <authorList>
            <consortium name="The Broad Institute Genomics Platform"/>
            <consortium name="The Broad Institute Genome Sequencing Center for Infectious Disease"/>
            <person name="Wu L."/>
            <person name="Ma J."/>
        </authorList>
    </citation>
    <scope>NUCLEOTIDE SEQUENCE [LARGE SCALE GENOMIC DNA]</scope>
    <source>
        <strain evidence="12">KCTC 42730</strain>
    </source>
</reference>
<dbReference type="InterPro" id="IPR029414">
    <property type="entry name" value="Tricorn_PDZ"/>
</dbReference>
<dbReference type="PANTHER" id="PTHR43253">
    <property type="entry name" value="TRICORN PROTEASE HOMOLOG 2-RELATED"/>
    <property type="match status" value="1"/>
</dbReference>
<dbReference type="Pfam" id="PF26550">
    <property type="entry name" value="Tricorn_2nd"/>
    <property type="match status" value="1"/>
</dbReference>
<comment type="similarity">
    <text evidence="2 7">Belongs to the peptidase S41B family.</text>
</comment>
<accession>A0ABV7CPX5</accession>
<dbReference type="CDD" id="cd07562">
    <property type="entry name" value="Peptidase_S41_TRI"/>
    <property type="match status" value="1"/>
</dbReference>
<dbReference type="SUPFAM" id="SSF69304">
    <property type="entry name" value="Tricorn protease N-terminal domain"/>
    <property type="match status" value="2"/>
</dbReference>
<comment type="subcellular location">
    <subcellularLocation>
        <location evidence="1 7">Cytoplasm</location>
    </subcellularLocation>
</comment>
<dbReference type="Gene3D" id="3.30.750.44">
    <property type="match status" value="1"/>
</dbReference>
<dbReference type="Pfam" id="PF14684">
    <property type="entry name" value="Tricorn_C1"/>
    <property type="match status" value="1"/>
</dbReference>
<evidence type="ECO:0000313" key="12">
    <source>
        <dbReference type="Proteomes" id="UP001595453"/>
    </source>
</evidence>
<dbReference type="InterPro" id="IPR029045">
    <property type="entry name" value="ClpP/crotonase-like_dom_sf"/>
</dbReference>
<keyword evidence="6 7" id="KW-0720">Serine protease</keyword>
<evidence type="ECO:0000259" key="10">
    <source>
        <dbReference type="SMART" id="SM00228"/>
    </source>
</evidence>
<comment type="caution">
    <text evidence="11">The sequence shown here is derived from an EMBL/GenBank/DDBJ whole genome shotgun (WGS) entry which is preliminary data.</text>
</comment>
<evidence type="ECO:0000256" key="4">
    <source>
        <dbReference type="ARBA" id="ARBA00022670"/>
    </source>
</evidence>
<dbReference type="Gene3D" id="2.30.42.10">
    <property type="match status" value="1"/>
</dbReference>
<evidence type="ECO:0000256" key="2">
    <source>
        <dbReference type="ARBA" id="ARBA00008524"/>
    </source>
</evidence>
<protein>
    <recommendedName>
        <fullName evidence="7">Tricorn protease homolog</fullName>
        <ecNumber evidence="7">3.4.21.-</ecNumber>
    </recommendedName>
</protein>
<dbReference type="PANTHER" id="PTHR43253:SF1">
    <property type="entry name" value="TRICORN PROTEASE HOMOLOG 2-RELATED"/>
    <property type="match status" value="1"/>
</dbReference>
<keyword evidence="4 7" id="KW-0645">Protease</keyword>
<dbReference type="Gene3D" id="2.120.10.30">
    <property type="entry name" value="TolB, C-terminal domain"/>
    <property type="match status" value="1"/>
</dbReference>
<feature type="chain" id="PRO_5046201709" description="Tricorn protease homolog" evidence="9">
    <location>
        <begin position="26"/>
        <end position="1087"/>
    </location>
</feature>
<dbReference type="SMART" id="SM00228">
    <property type="entry name" value="PDZ"/>
    <property type="match status" value="1"/>
</dbReference>
<dbReference type="Pfam" id="PF26549">
    <property type="entry name" value="Tricorn_N"/>
    <property type="match status" value="1"/>
</dbReference>
<keyword evidence="12" id="KW-1185">Reference proteome</keyword>
<evidence type="ECO:0000256" key="3">
    <source>
        <dbReference type="ARBA" id="ARBA00022490"/>
    </source>
</evidence>
<evidence type="ECO:0000256" key="9">
    <source>
        <dbReference type="SAM" id="SignalP"/>
    </source>
</evidence>
<organism evidence="11 12">
    <name type="scientific">Pseudoalteromonas fenneropenaei</name>
    <dbReference type="NCBI Taxonomy" id="1737459"/>
    <lineage>
        <taxon>Bacteria</taxon>
        <taxon>Pseudomonadati</taxon>
        <taxon>Pseudomonadota</taxon>
        <taxon>Gammaproteobacteria</taxon>
        <taxon>Alteromonadales</taxon>
        <taxon>Pseudoalteromonadaceae</taxon>
        <taxon>Pseudoalteromonas</taxon>
    </lineage>
</organism>
<dbReference type="Proteomes" id="UP001595453">
    <property type="component" value="Unassembled WGS sequence"/>
</dbReference>
<dbReference type="InterPro" id="IPR011042">
    <property type="entry name" value="6-blade_b-propeller_TolB-like"/>
</dbReference>
<dbReference type="Gene3D" id="2.120.10.60">
    <property type="entry name" value="Tricorn protease N-terminal domain"/>
    <property type="match status" value="1"/>
</dbReference>
<evidence type="ECO:0000256" key="7">
    <source>
        <dbReference type="PIRNR" id="PIRNR036421"/>
    </source>
</evidence>
<proteinExistence type="inferred from homology"/>
<evidence type="ECO:0000256" key="5">
    <source>
        <dbReference type="ARBA" id="ARBA00022801"/>
    </source>
</evidence>
<name>A0ABV7CPX5_9GAMM</name>
<dbReference type="Pfam" id="PF03572">
    <property type="entry name" value="Peptidase_S41"/>
    <property type="match status" value="1"/>
</dbReference>
<dbReference type="Gene3D" id="3.90.226.10">
    <property type="entry name" value="2-enoyl-CoA Hydratase, Chain A, domain 1"/>
    <property type="match status" value="1"/>
</dbReference>
<dbReference type="InterPro" id="IPR028204">
    <property type="entry name" value="Tricorn_C1"/>
</dbReference>
<dbReference type="SUPFAM" id="SSF50156">
    <property type="entry name" value="PDZ domain-like"/>
    <property type="match status" value="1"/>
</dbReference>
<evidence type="ECO:0000256" key="1">
    <source>
        <dbReference type="ARBA" id="ARBA00004496"/>
    </source>
</evidence>
<feature type="signal peptide" evidence="9">
    <location>
        <begin position="1"/>
        <end position="25"/>
    </location>
</feature>
<comment type="function">
    <text evidence="7">Degrades oligopeptides.</text>
</comment>
<evidence type="ECO:0000256" key="6">
    <source>
        <dbReference type="ARBA" id="ARBA00022825"/>
    </source>
</evidence>
<dbReference type="SUPFAM" id="SSF52096">
    <property type="entry name" value="ClpP/crotonase"/>
    <property type="match status" value="1"/>
</dbReference>